<proteinExistence type="predicted"/>
<organism evidence="1 2">
    <name type="scientific">Pectobacterium parmentieri</name>
    <dbReference type="NCBI Taxonomy" id="1905730"/>
    <lineage>
        <taxon>Bacteria</taxon>
        <taxon>Pseudomonadati</taxon>
        <taxon>Pseudomonadota</taxon>
        <taxon>Gammaproteobacteria</taxon>
        <taxon>Enterobacterales</taxon>
        <taxon>Pectobacteriaceae</taxon>
        <taxon>Pectobacterium</taxon>
    </lineage>
</organism>
<name>A0A8B3FFK4_PECPM</name>
<dbReference type="GeneID" id="45851732"/>
<dbReference type="RefSeq" id="WP_033070841.1">
    <property type="nucleotide sequence ID" value="NZ_BSWE01000009.1"/>
</dbReference>
<comment type="caution">
    <text evidence="1">The sequence shown here is derived from an EMBL/GenBank/DDBJ whole genome shotgun (WGS) entry which is preliminary data.</text>
</comment>
<dbReference type="Proteomes" id="UP000269665">
    <property type="component" value="Unassembled WGS sequence"/>
</dbReference>
<accession>A0A8B3FFK4</accession>
<dbReference type="AlphaFoldDB" id="A0A8B3FFK4"/>
<evidence type="ECO:0000313" key="1">
    <source>
        <dbReference type="EMBL" id="RKO78241.1"/>
    </source>
</evidence>
<dbReference type="EMBL" id="PSZG01000001">
    <property type="protein sequence ID" value="RKO78241.1"/>
    <property type="molecule type" value="Genomic_DNA"/>
</dbReference>
<protein>
    <submittedName>
        <fullName evidence="1">Uncharacterized protein</fullName>
    </submittedName>
</protein>
<dbReference type="OrthoDB" id="6954833at2"/>
<gene>
    <name evidence="1" type="ORF">C5E00_16360</name>
</gene>
<reference evidence="1 2" key="1">
    <citation type="journal article" date="2018" name="BMC Genomics">
        <title>High genomic variability in the plant pathogenic bacterium Pectobacterium parmentieri deciphered from de novo assembled complete genomes.</title>
        <authorList>
            <person name="Zoledowska S."/>
            <person name="Motyka-Pomagruk A."/>
            <person name="Sledz W."/>
            <person name="Mengoni A."/>
            <person name="Lojkowska E."/>
        </authorList>
    </citation>
    <scope>NUCLEOTIDE SEQUENCE [LARGE SCALE GENOMIC DNA]</scope>
    <source>
        <strain evidence="1 2">IFB5626</strain>
    </source>
</reference>
<dbReference type="KEGG" id="ppar:A8F97_19950"/>
<evidence type="ECO:0000313" key="2">
    <source>
        <dbReference type="Proteomes" id="UP000269665"/>
    </source>
</evidence>
<sequence length="198" mass="23209">MSKIKKKELIENAVFSIYLEGIGYTVAQLRDDCQMEFFDIIREKDEWNGINLNEEKVLFCIVVAAHRLLALLHRNIKLEVIFNERARYLVGLNYSSVRKNTGIFGLNLIKYGIVFDPSDTRILVQDLEPNKHKDILYSFELLSMNGSVEKIKKRLTTYFNDGINLDEQIRILYPEVELPPKGYTRIKESELDRLYELE</sequence>